<dbReference type="AlphaFoldDB" id="A0A2U8FUQ9"/>
<evidence type="ECO:0000313" key="2">
    <source>
        <dbReference type="Proteomes" id="UP000244892"/>
    </source>
</evidence>
<gene>
    <name evidence="1" type="ORF">DEH84_16260</name>
</gene>
<dbReference type="Proteomes" id="UP000244892">
    <property type="component" value="Chromosome"/>
</dbReference>
<dbReference type="KEGG" id="aon:DEH84_16260"/>
<keyword evidence="2" id="KW-1185">Reference proteome</keyword>
<sequence>MGKNAAVVNVFATPYEFWTRRKTTSEEALDLHKNHGMSIIDALEVKDKLIEVVSTHTEAATRMLRVRADNGLEFHIDAALNTSAEYRDLRDLMPPNVPEALGSYQSEFSEDGLASADEAIKAHGVEVAEGQLLFHGGHWAGDSPTLTTSRPFSTSFCPQVALRNAEWRGKAFDAGRVDLMVVRVTQPETKAYVYSQEGDHGNEKEVVFASGARLTRVRETYITDIPVSKMTSGLQQEDKFVPAYLVEVEIS</sequence>
<proteinExistence type="predicted"/>
<reference evidence="1 2" key="1">
    <citation type="submission" date="2018-05" db="EMBL/GenBank/DDBJ databases">
        <title>complete genome sequence of Aquabacterium olei NBRC 110486.</title>
        <authorList>
            <person name="Tang B."/>
            <person name="Chang J."/>
            <person name="Zhang L."/>
            <person name="Yang H."/>
        </authorList>
    </citation>
    <scope>NUCLEOTIDE SEQUENCE [LARGE SCALE GENOMIC DNA]</scope>
    <source>
        <strain evidence="1 2">NBRC 110486</strain>
    </source>
</reference>
<evidence type="ECO:0008006" key="3">
    <source>
        <dbReference type="Google" id="ProtNLM"/>
    </source>
</evidence>
<protein>
    <recommendedName>
        <fullName evidence="3">ADP ribosyltransferase domain-containing protein</fullName>
    </recommendedName>
</protein>
<organism evidence="1 2">
    <name type="scientific">Aquabacterium olei</name>
    <dbReference type="NCBI Taxonomy" id="1296669"/>
    <lineage>
        <taxon>Bacteria</taxon>
        <taxon>Pseudomonadati</taxon>
        <taxon>Pseudomonadota</taxon>
        <taxon>Betaproteobacteria</taxon>
        <taxon>Burkholderiales</taxon>
        <taxon>Aquabacterium</taxon>
    </lineage>
</organism>
<name>A0A2U8FUQ9_9BURK</name>
<dbReference type="EMBL" id="CP029210">
    <property type="protein sequence ID" value="AWI54795.1"/>
    <property type="molecule type" value="Genomic_DNA"/>
</dbReference>
<accession>A0A2U8FUQ9</accession>
<evidence type="ECO:0000313" key="1">
    <source>
        <dbReference type="EMBL" id="AWI54795.1"/>
    </source>
</evidence>
<dbReference type="OrthoDB" id="9181457at2"/>